<reference evidence="6" key="1">
    <citation type="submission" date="2024-02" db="UniProtKB">
        <authorList>
            <consortium name="WormBaseParasite"/>
        </authorList>
    </citation>
    <scope>IDENTIFICATION</scope>
</reference>
<evidence type="ECO:0000256" key="1">
    <source>
        <dbReference type="ARBA" id="ARBA00004496"/>
    </source>
</evidence>
<evidence type="ECO:0000259" key="4">
    <source>
        <dbReference type="Pfam" id="PF11819"/>
    </source>
</evidence>
<evidence type="ECO:0000256" key="2">
    <source>
        <dbReference type="ARBA" id="ARBA00022490"/>
    </source>
</evidence>
<protein>
    <recommendedName>
        <fullName evidence="4">Cytohesin Ubiquitin Protein Inducing domain-containing protein</fullName>
    </recommendedName>
</protein>
<feature type="domain" description="Cytohesin Ubiquitin Protein Inducing" evidence="4">
    <location>
        <begin position="330"/>
        <end position="435"/>
    </location>
</feature>
<evidence type="ECO:0000313" key="6">
    <source>
        <dbReference type="WBParaSite" id="TCONS_00000162.p1"/>
    </source>
</evidence>
<dbReference type="InterPro" id="IPR021774">
    <property type="entry name" value="CUPID"/>
</dbReference>
<dbReference type="GO" id="GO:0090162">
    <property type="term" value="P:establishment of epithelial cell polarity"/>
    <property type="evidence" value="ECO:0007669"/>
    <property type="project" value="InterPro"/>
</dbReference>
<dbReference type="GO" id="GO:0005737">
    <property type="term" value="C:cytoplasm"/>
    <property type="evidence" value="ECO:0007669"/>
    <property type="project" value="UniProtKB-SubCell"/>
</dbReference>
<keyword evidence="5" id="KW-1185">Reference proteome</keyword>
<evidence type="ECO:0000313" key="5">
    <source>
        <dbReference type="Proteomes" id="UP000035681"/>
    </source>
</evidence>
<dbReference type="Proteomes" id="UP000035681">
    <property type="component" value="Unplaced"/>
</dbReference>
<dbReference type="Pfam" id="PF11819">
    <property type="entry name" value="CUPID"/>
    <property type="match status" value="1"/>
</dbReference>
<dbReference type="WBParaSite" id="TCONS_00000162.p1">
    <property type="protein sequence ID" value="TCONS_00000162.p1"/>
    <property type="gene ID" value="XLOC_000186"/>
</dbReference>
<dbReference type="PANTHER" id="PTHR46079">
    <property type="entry name" value="FERM DOMAIN-CONTAINING PROTEIN 4"/>
    <property type="match status" value="1"/>
</dbReference>
<organism evidence="5 6">
    <name type="scientific">Strongyloides stercoralis</name>
    <name type="common">Threadworm</name>
    <dbReference type="NCBI Taxonomy" id="6248"/>
    <lineage>
        <taxon>Eukaryota</taxon>
        <taxon>Metazoa</taxon>
        <taxon>Ecdysozoa</taxon>
        <taxon>Nematoda</taxon>
        <taxon>Chromadorea</taxon>
        <taxon>Rhabditida</taxon>
        <taxon>Tylenchina</taxon>
        <taxon>Panagrolaimomorpha</taxon>
        <taxon>Strongyloidoidea</taxon>
        <taxon>Strongyloididae</taxon>
        <taxon>Strongyloides</taxon>
    </lineage>
</organism>
<name>A0AAF5CQI9_STRER</name>
<evidence type="ECO:0000256" key="3">
    <source>
        <dbReference type="ARBA" id="ARBA00023054"/>
    </source>
</evidence>
<dbReference type="PANTHER" id="PTHR46079:SF2">
    <property type="entry name" value="FERM DOMAIN-CONTAINING PROTEIN"/>
    <property type="match status" value="1"/>
</dbReference>
<sequence>MTNFVLKFLKVLKKSITRLIANPSYANQLRIRFFTKIKTKVGESFIIPSDGIKTSNSERNTSNKTIVSDNDQYHLLCNTIKFYDIIYKYQDVNGKSGLYSLKYTLKKPSTNLFYNKLFLNLVYLLLTMLPVSCINFCSPNFLNNPYIREKVLIIMLKYYNITEDTFNNEIGKWECLSKNKGNIFFELIKLSQQSCFFIKSFDKVKDTMNINCWLSLCQKGTILTANEDRLSITKNKIPWKGGESFQIKKEWLVIDIDGYRHFFSPTNRAECKLLWIGKVNKYHDFINRCSKSFTFNGTGDNCLFIKKYDTFFTQTCRQYPIASSFSNKKLLKVEKENLEIRLIKKLDELKEICIEEGELTGELPKEIYKTLMPGEPEPKINRRVGATFKISNDILKNLTNEGRNEVDRIVQMEVDINVQRAIVSAERYLSCDKSTHKSIRKRRRKDFIAANKKLKHLEKCLTQERSVVFRNYNLESSR</sequence>
<keyword evidence="2" id="KW-0963">Cytoplasm</keyword>
<proteinExistence type="predicted"/>
<comment type="subcellular location">
    <subcellularLocation>
        <location evidence="1">Cytoplasm</location>
    </subcellularLocation>
</comment>
<dbReference type="InterPro" id="IPR047176">
    <property type="entry name" value="FRMD4A/B"/>
</dbReference>
<dbReference type="AlphaFoldDB" id="A0AAF5CQI9"/>
<keyword evidence="3" id="KW-0175">Coiled coil</keyword>
<accession>A0AAF5CQI9</accession>